<protein>
    <submittedName>
        <fullName evidence="3">Isoprenoid synthase domain-containing protein</fullName>
    </submittedName>
</protein>
<evidence type="ECO:0000256" key="2">
    <source>
        <dbReference type="ARBA" id="ARBA00023239"/>
    </source>
</evidence>
<comment type="similarity">
    <text evidence="1">Belongs to the trichodiene synthase family.</text>
</comment>
<dbReference type="EMBL" id="JARJLG010000017">
    <property type="protein sequence ID" value="KAJ7773740.1"/>
    <property type="molecule type" value="Genomic_DNA"/>
</dbReference>
<sequence>MPSALEDFQLKLLRHETPEHPVLQHFADHLSDMYGFWDSLPANCITSAALEFITGCALEIHTEIREIKLALSSTSWPYFLRAQTGVAPAYAFMIFRTISGNMSHYMQVIADVCLFIDLTNDVLSFYKEELAGETANYIHNRAGVNGKPPANVLAEVAEEALAAQNRVTAALHACGSEGIHAWVTFVHGYVAFHLTQDRYRLNELLS</sequence>
<reference evidence="3" key="1">
    <citation type="submission" date="2023-03" db="EMBL/GenBank/DDBJ databases">
        <title>Massive genome expansion in bonnet fungi (Mycena s.s.) driven by repeated elements and novel gene families across ecological guilds.</title>
        <authorList>
            <consortium name="Lawrence Berkeley National Laboratory"/>
            <person name="Harder C.B."/>
            <person name="Miyauchi S."/>
            <person name="Viragh M."/>
            <person name="Kuo A."/>
            <person name="Thoen E."/>
            <person name="Andreopoulos B."/>
            <person name="Lu D."/>
            <person name="Skrede I."/>
            <person name="Drula E."/>
            <person name="Henrissat B."/>
            <person name="Morin E."/>
            <person name="Kohler A."/>
            <person name="Barry K."/>
            <person name="LaButti K."/>
            <person name="Morin E."/>
            <person name="Salamov A."/>
            <person name="Lipzen A."/>
            <person name="Mereny Z."/>
            <person name="Hegedus B."/>
            <person name="Baldrian P."/>
            <person name="Stursova M."/>
            <person name="Weitz H."/>
            <person name="Taylor A."/>
            <person name="Grigoriev I.V."/>
            <person name="Nagy L.G."/>
            <person name="Martin F."/>
            <person name="Kauserud H."/>
        </authorList>
    </citation>
    <scope>NUCLEOTIDE SEQUENCE</scope>
    <source>
        <strain evidence="3">CBHHK188m</strain>
    </source>
</reference>
<dbReference type="InterPro" id="IPR024652">
    <property type="entry name" value="Trichodiene_synth"/>
</dbReference>
<dbReference type="Proteomes" id="UP001215280">
    <property type="component" value="Unassembled WGS sequence"/>
</dbReference>
<organism evidence="3 4">
    <name type="scientific">Mycena maculata</name>
    <dbReference type="NCBI Taxonomy" id="230809"/>
    <lineage>
        <taxon>Eukaryota</taxon>
        <taxon>Fungi</taxon>
        <taxon>Dikarya</taxon>
        <taxon>Basidiomycota</taxon>
        <taxon>Agaricomycotina</taxon>
        <taxon>Agaricomycetes</taxon>
        <taxon>Agaricomycetidae</taxon>
        <taxon>Agaricales</taxon>
        <taxon>Marasmiineae</taxon>
        <taxon>Mycenaceae</taxon>
        <taxon>Mycena</taxon>
    </lineage>
</organism>
<name>A0AAD7NTD2_9AGAR</name>
<dbReference type="Pfam" id="PF06330">
    <property type="entry name" value="TRI5"/>
    <property type="match status" value="1"/>
</dbReference>
<dbReference type="Gene3D" id="1.10.600.10">
    <property type="entry name" value="Farnesyl Diphosphate Synthase"/>
    <property type="match status" value="1"/>
</dbReference>
<gene>
    <name evidence="3" type="ORF">DFH07DRAFT_913069</name>
</gene>
<dbReference type="SUPFAM" id="SSF48576">
    <property type="entry name" value="Terpenoid synthases"/>
    <property type="match status" value="1"/>
</dbReference>
<dbReference type="AlphaFoldDB" id="A0AAD7NTD2"/>
<evidence type="ECO:0000256" key="1">
    <source>
        <dbReference type="ARBA" id="ARBA00007946"/>
    </source>
</evidence>
<dbReference type="GO" id="GO:0016838">
    <property type="term" value="F:carbon-oxygen lyase activity, acting on phosphates"/>
    <property type="evidence" value="ECO:0007669"/>
    <property type="project" value="InterPro"/>
</dbReference>
<evidence type="ECO:0000313" key="3">
    <source>
        <dbReference type="EMBL" id="KAJ7773740.1"/>
    </source>
</evidence>
<keyword evidence="2" id="KW-0456">Lyase</keyword>
<evidence type="ECO:0000313" key="4">
    <source>
        <dbReference type="Proteomes" id="UP001215280"/>
    </source>
</evidence>
<accession>A0AAD7NTD2</accession>
<comment type="caution">
    <text evidence="3">The sequence shown here is derived from an EMBL/GenBank/DDBJ whole genome shotgun (WGS) entry which is preliminary data.</text>
</comment>
<keyword evidence="4" id="KW-1185">Reference proteome</keyword>
<proteinExistence type="inferred from homology"/>
<dbReference type="InterPro" id="IPR008949">
    <property type="entry name" value="Isoprenoid_synthase_dom_sf"/>
</dbReference>